<dbReference type="Pfam" id="PF17136">
    <property type="entry name" value="ribosomal_L24"/>
    <property type="match status" value="1"/>
</dbReference>
<sequence length="103" mass="11123">MRKFKKGDKVLVRAGSSKGKSGVVLKILRDDRAVVDGVGIVLKHSKPSRINPEGGKIEKLAGIHISNLSHIDPVTGKATRVGVRILEDGTSSRFYKKSGQIFS</sequence>
<evidence type="ECO:0000256" key="1">
    <source>
        <dbReference type="ARBA" id="ARBA00010618"/>
    </source>
</evidence>
<dbReference type="NCBIfam" id="TIGR01079">
    <property type="entry name" value="rplX_bact"/>
    <property type="match status" value="1"/>
</dbReference>
<evidence type="ECO:0000256" key="4">
    <source>
        <dbReference type="ARBA" id="ARBA00035206"/>
    </source>
</evidence>
<feature type="domain" description="KOW" evidence="6">
    <location>
        <begin position="3"/>
        <end position="30"/>
    </location>
</feature>
<comment type="function">
    <text evidence="5">One of two assembly initiator proteins, it binds directly to the 5'-end of the 23S rRNA, where it nucleates assembly of the 50S subunit.</text>
</comment>
<keyword evidence="3 5" id="KW-0687">Ribonucleoprotein</keyword>
<dbReference type="InterPro" id="IPR057264">
    <property type="entry name" value="Ribosomal_uL24_C"/>
</dbReference>
<protein>
    <recommendedName>
        <fullName evidence="4 5">Large ribosomal subunit protein uL24</fullName>
    </recommendedName>
</protein>
<comment type="similarity">
    <text evidence="1 5">Belongs to the universal ribosomal protein uL24 family.</text>
</comment>
<dbReference type="InterPro" id="IPR005824">
    <property type="entry name" value="KOW"/>
</dbReference>
<name>A0ABU5L6H9_9RICK</name>
<dbReference type="Pfam" id="PF00467">
    <property type="entry name" value="KOW"/>
    <property type="match status" value="1"/>
</dbReference>
<dbReference type="SMART" id="SM00739">
    <property type="entry name" value="KOW"/>
    <property type="match status" value="1"/>
</dbReference>
<accession>A0ABU5L6H9</accession>
<evidence type="ECO:0000256" key="3">
    <source>
        <dbReference type="ARBA" id="ARBA00023274"/>
    </source>
</evidence>
<proteinExistence type="inferred from homology"/>
<comment type="subunit">
    <text evidence="5">Part of the 50S ribosomal subunit.</text>
</comment>
<dbReference type="HAMAP" id="MF_01326_B">
    <property type="entry name" value="Ribosomal_uL24_B"/>
    <property type="match status" value="1"/>
</dbReference>
<comment type="caution">
    <text evidence="7">The sequence shown here is derived from an EMBL/GenBank/DDBJ whole genome shotgun (WGS) entry which is preliminary data.</text>
</comment>
<dbReference type="PANTHER" id="PTHR12903">
    <property type="entry name" value="MITOCHONDRIAL RIBOSOMAL PROTEIN L24"/>
    <property type="match status" value="1"/>
</dbReference>
<dbReference type="SUPFAM" id="SSF50104">
    <property type="entry name" value="Translation proteins SH3-like domain"/>
    <property type="match status" value="1"/>
</dbReference>
<evidence type="ECO:0000256" key="5">
    <source>
        <dbReference type="HAMAP-Rule" id="MF_01326"/>
    </source>
</evidence>
<dbReference type="InterPro" id="IPR003256">
    <property type="entry name" value="Ribosomal_uL24"/>
</dbReference>
<keyword evidence="2 5" id="KW-0689">Ribosomal protein</keyword>
<reference evidence="7 8" key="1">
    <citation type="submission" date="2023-02" db="EMBL/GenBank/DDBJ databases">
        <title>Host association and intracellularity evolved multiple times independently in the Rickettsiales.</title>
        <authorList>
            <person name="Castelli M."/>
            <person name="Nardi T."/>
            <person name="Gammuto L."/>
            <person name="Bellinzona G."/>
            <person name="Sabaneyeva E."/>
            <person name="Potekhin A."/>
            <person name="Serra V."/>
            <person name="Petroni G."/>
            <person name="Sassera D."/>
        </authorList>
    </citation>
    <scope>NUCLEOTIDE SEQUENCE [LARGE SCALE GENOMIC DNA]</scope>
    <source>
        <strain evidence="7 8">BOD18</strain>
    </source>
</reference>
<dbReference type="InterPro" id="IPR041988">
    <property type="entry name" value="Ribosomal_uL24_KOW"/>
</dbReference>
<dbReference type="InterPro" id="IPR014722">
    <property type="entry name" value="Rib_uL2_dom2"/>
</dbReference>
<organism evidence="7 8">
    <name type="scientific">Candidatus Cyrtobacter comes</name>
    <dbReference type="NCBI Taxonomy" id="675776"/>
    <lineage>
        <taxon>Bacteria</taxon>
        <taxon>Pseudomonadati</taxon>
        <taxon>Pseudomonadota</taxon>
        <taxon>Alphaproteobacteria</taxon>
        <taxon>Rickettsiales</taxon>
        <taxon>Candidatus Midichloriaceae</taxon>
        <taxon>Candidatus Cyrtobacter</taxon>
    </lineage>
</organism>
<dbReference type="EMBL" id="JARGYT010000002">
    <property type="protein sequence ID" value="MDZ5761733.1"/>
    <property type="molecule type" value="Genomic_DNA"/>
</dbReference>
<keyword evidence="5" id="KW-0694">RNA-binding</keyword>
<dbReference type="Proteomes" id="UP001293791">
    <property type="component" value="Unassembled WGS sequence"/>
</dbReference>
<dbReference type="GO" id="GO:0005840">
    <property type="term" value="C:ribosome"/>
    <property type="evidence" value="ECO:0007669"/>
    <property type="project" value="UniProtKB-KW"/>
</dbReference>
<gene>
    <name evidence="5" type="primary">rplX</name>
    <name evidence="7" type="ORF">Cyrtocomes_00091</name>
</gene>
<evidence type="ECO:0000313" key="7">
    <source>
        <dbReference type="EMBL" id="MDZ5761733.1"/>
    </source>
</evidence>
<dbReference type="InterPro" id="IPR008991">
    <property type="entry name" value="Translation_prot_SH3-like_sf"/>
</dbReference>
<comment type="function">
    <text evidence="5">One of the proteins that surrounds the polypeptide exit tunnel on the outside of the subunit.</text>
</comment>
<keyword evidence="5" id="KW-0699">rRNA-binding</keyword>
<evidence type="ECO:0000313" key="8">
    <source>
        <dbReference type="Proteomes" id="UP001293791"/>
    </source>
</evidence>
<evidence type="ECO:0000259" key="6">
    <source>
        <dbReference type="SMART" id="SM00739"/>
    </source>
</evidence>
<dbReference type="CDD" id="cd06089">
    <property type="entry name" value="KOW_RPL26"/>
    <property type="match status" value="1"/>
</dbReference>
<dbReference type="Gene3D" id="2.30.30.30">
    <property type="match status" value="1"/>
</dbReference>
<evidence type="ECO:0000256" key="2">
    <source>
        <dbReference type="ARBA" id="ARBA00022980"/>
    </source>
</evidence>
<keyword evidence="8" id="KW-1185">Reference proteome</keyword>